<proteinExistence type="predicted"/>
<sequence length="146" mass="16120">MASNRAYRARVKVEVDTSDLERLRSQPQVVLRDLDRAVLDATQRGMDQAAFSVPRGGAPDDPLDLADTAFVSLPHHNAERMSTTATGGYAHPQAGPIHAGWHFGEQTMNPPPNWLRNAFKRGVRSLLRKGVAAQLRKSLAKLFPQK</sequence>
<evidence type="ECO:0008006" key="4">
    <source>
        <dbReference type="Google" id="ProtNLM"/>
    </source>
</evidence>
<organism evidence="2 3">
    <name type="scientific">Archangium minus</name>
    <dbReference type="NCBI Taxonomy" id="83450"/>
    <lineage>
        <taxon>Bacteria</taxon>
        <taxon>Pseudomonadati</taxon>
        <taxon>Myxococcota</taxon>
        <taxon>Myxococcia</taxon>
        <taxon>Myxococcales</taxon>
        <taxon>Cystobacterineae</taxon>
        <taxon>Archangiaceae</taxon>
        <taxon>Archangium</taxon>
    </lineage>
</organism>
<evidence type="ECO:0000313" key="3">
    <source>
        <dbReference type="Proteomes" id="UP001611383"/>
    </source>
</evidence>
<keyword evidence="3" id="KW-1185">Reference proteome</keyword>
<evidence type="ECO:0000313" key="2">
    <source>
        <dbReference type="EMBL" id="WNG49202.1"/>
    </source>
</evidence>
<gene>
    <name evidence="2" type="ORF">F0U60_37610</name>
</gene>
<feature type="region of interest" description="Disordered" evidence="1">
    <location>
        <begin position="83"/>
        <end position="102"/>
    </location>
</feature>
<protein>
    <recommendedName>
        <fullName evidence="4">HK97 gp10 family phage protein</fullName>
    </recommendedName>
</protein>
<dbReference type="EMBL" id="CP043494">
    <property type="protein sequence ID" value="WNG49202.1"/>
    <property type="molecule type" value="Genomic_DNA"/>
</dbReference>
<reference evidence="2 3" key="1">
    <citation type="submission" date="2019-08" db="EMBL/GenBank/DDBJ databases">
        <title>Archangium and Cystobacter genomes.</title>
        <authorList>
            <person name="Chen I.-C.K."/>
            <person name="Wielgoss S."/>
        </authorList>
    </citation>
    <scope>NUCLEOTIDE SEQUENCE [LARGE SCALE GENOMIC DNA]</scope>
    <source>
        <strain evidence="2 3">Cbm 6</strain>
    </source>
</reference>
<accession>A0ABY9X1D0</accession>
<evidence type="ECO:0000256" key="1">
    <source>
        <dbReference type="SAM" id="MobiDB-lite"/>
    </source>
</evidence>
<dbReference type="Proteomes" id="UP001611383">
    <property type="component" value="Chromosome"/>
</dbReference>
<name>A0ABY9X1D0_9BACT</name>